<evidence type="ECO:0000259" key="8">
    <source>
        <dbReference type="PROSITE" id="PS51740"/>
    </source>
</evidence>
<comment type="subcellular location">
    <subcellularLocation>
        <location evidence="7">Cytoplasm</location>
        <location evidence="7">Nucleoid</location>
    </subcellularLocation>
</comment>
<comment type="subunit">
    <text evidence="7">Forms oligomers.</text>
</comment>
<evidence type="ECO:0000256" key="7">
    <source>
        <dbReference type="HAMAP-Rule" id="MF_01008"/>
    </source>
</evidence>
<dbReference type="CDD" id="cd16320">
    <property type="entry name" value="MraZ_N"/>
    <property type="match status" value="1"/>
</dbReference>
<evidence type="ECO:0000256" key="4">
    <source>
        <dbReference type="ARBA" id="ARBA00023015"/>
    </source>
</evidence>
<evidence type="ECO:0000256" key="6">
    <source>
        <dbReference type="ARBA" id="ARBA00023163"/>
    </source>
</evidence>
<reference evidence="10" key="1">
    <citation type="submission" date="2017-09" db="EMBL/GenBank/DDBJ databases">
        <title>Metaegenomics of thermophilic ammonia-oxidizing enrichment culture.</title>
        <authorList>
            <person name="Kato S."/>
            <person name="Suzuki K."/>
        </authorList>
    </citation>
    <scope>NUCLEOTIDE SEQUENCE [LARGE SCALE GENOMIC DNA]</scope>
</reference>
<protein>
    <recommendedName>
        <fullName evidence="1 7">Transcriptional regulator MraZ</fullName>
    </recommendedName>
</protein>
<dbReference type="HAMAP" id="MF_01008">
    <property type="entry name" value="MraZ"/>
    <property type="match status" value="1"/>
</dbReference>
<comment type="similarity">
    <text evidence="7">Belongs to the MraZ family.</text>
</comment>
<dbReference type="InterPro" id="IPR035644">
    <property type="entry name" value="MraZ_C"/>
</dbReference>
<feature type="domain" description="SpoVT-AbrB" evidence="8">
    <location>
        <begin position="21"/>
        <end position="63"/>
    </location>
</feature>
<dbReference type="Gene3D" id="3.40.1550.20">
    <property type="entry name" value="Transcriptional regulator MraZ domain"/>
    <property type="match status" value="1"/>
</dbReference>
<dbReference type="InterPro" id="IPR037914">
    <property type="entry name" value="SpoVT-AbrB_sf"/>
</dbReference>
<dbReference type="Pfam" id="PF02381">
    <property type="entry name" value="MraZ"/>
    <property type="match status" value="2"/>
</dbReference>
<keyword evidence="4 7" id="KW-0805">Transcription regulation</keyword>
<dbReference type="SUPFAM" id="SSF89447">
    <property type="entry name" value="AbrB/MazE/MraZ-like"/>
    <property type="match status" value="1"/>
</dbReference>
<evidence type="ECO:0000256" key="3">
    <source>
        <dbReference type="ARBA" id="ARBA00022737"/>
    </source>
</evidence>
<evidence type="ECO:0000256" key="5">
    <source>
        <dbReference type="ARBA" id="ARBA00023125"/>
    </source>
</evidence>
<dbReference type="GO" id="GO:0009295">
    <property type="term" value="C:nucleoid"/>
    <property type="evidence" value="ECO:0007669"/>
    <property type="project" value="UniProtKB-SubCell"/>
</dbReference>
<dbReference type="PROSITE" id="PS51740">
    <property type="entry name" value="SPOVT_ABRB"/>
    <property type="match status" value="2"/>
</dbReference>
<proteinExistence type="inferred from homology"/>
<dbReference type="CDD" id="cd16321">
    <property type="entry name" value="MraZ_C"/>
    <property type="match status" value="1"/>
</dbReference>
<dbReference type="PANTHER" id="PTHR34701">
    <property type="entry name" value="TRANSCRIPTIONAL REGULATOR MRAZ"/>
    <property type="match status" value="1"/>
</dbReference>
<dbReference type="InterPro" id="IPR003444">
    <property type="entry name" value="MraZ"/>
</dbReference>
<dbReference type="InterPro" id="IPR035642">
    <property type="entry name" value="MraZ_N"/>
</dbReference>
<accession>A0A2H5XDD8</accession>
<dbReference type="InterPro" id="IPR020603">
    <property type="entry name" value="MraZ_dom"/>
</dbReference>
<dbReference type="GO" id="GO:0000976">
    <property type="term" value="F:transcription cis-regulatory region binding"/>
    <property type="evidence" value="ECO:0007669"/>
    <property type="project" value="TreeGrafter"/>
</dbReference>
<dbReference type="EMBL" id="BEHT01000022">
    <property type="protein sequence ID" value="GBC99185.1"/>
    <property type="molecule type" value="Genomic_DNA"/>
</dbReference>
<evidence type="ECO:0000256" key="2">
    <source>
        <dbReference type="ARBA" id="ARBA00022490"/>
    </source>
</evidence>
<organism evidence="9 10">
    <name type="scientific">Candidatus Fervidibacter japonicus</name>
    <dbReference type="NCBI Taxonomy" id="2035412"/>
    <lineage>
        <taxon>Bacteria</taxon>
        <taxon>Candidatus Fervidibacterota</taxon>
        <taxon>Candidatus Fervidibacter</taxon>
    </lineage>
</organism>
<dbReference type="GO" id="GO:0005737">
    <property type="term" value="C:cytoplasm"/>
    <property type="evidence" value="ECO:0007669"/>
    <property type="project" value="UniProtKB-UniRule"/>
</dbReference>
<comment type="caution">
    <text evidence="9">The sequence shown here is derived from an EMBL/GenBank/DDBJ whole genome shotgun (WGS) entry which is preliminary data.</text>
</comment>
<dbReference type="AlphaFoldDB" id="A0A2H5XDD8"/>
<keyword evidence="6 7" id="KW-0804">Transcription</keyword>
<evidence type="ECO:0000313" key="10">
    <source>
        <dbReference type="Proteomes" id="UP000236173"/>
    </source>
</evidence>
<keyword evidence="3" id="KW-0677">Repeat</keyword>
<name>A0A2H5XDD8_9BACT</name>
<feature type="domain" description="SpoVT-AbrB" evidence="8">
    <location>
        <begin position="93"/>
        <end position="136"/>
    </location>
</feature>
<keyword evidence="5 7" id="KW-0238">DNA-binding</keyword>
<sequence length="158" mass="18231">MENLEAQQIVELRPDELFIGTVRYSVDDKGRVVVPVELRQRLGSEFYLTISPYDTVYLFAASDWQRYSQRLMEHYSANPQKLAPVVQRILGFANKVKVDGNWRFILPANLREACRLQKTVYFVGNGDRVELMNEEAYKQRASKVTAESVKELQAELGL</sequence>
<gene>
    <name evidence="7 9" type="primary">mraZ</name>
    <name evidence="9" type="ORF">HRbin17_01706</name>
</gene>
<dbReference type="InterPro" id="IPR007159">
    <property type="entry name" value="SpoVT-AbrB_dom"/>
</dbReference>
<dbReference type="Proteomes" id="UP000236173">
    <property type="component" value="Unassembled WGS sequence"/>
</dbReference>
<dbReference type="PANTHER" id="PTHR34701:SF1">
    <property type="entry name" value="TRANSCRIPTIONAL REGULATOR MRAZ"/>
    <property type="match status" value="1"/>
</dbReference>
<evidence type="ECO:0000256" key="1">
    <source>
        <dbReference type="ARBA" id="ARBA00013860"/>
    </source>
</evidence>
<evidence type="ECO:0000313" key="9">
    <source>
        <dbReference type="EMBL" id="GBC99185.1"/>
    </source>
</evidence>
<keyword evidence="2 7" id="KW-0963">Cytoplasm</keyword>
<dbReference type="GO" id="GO:2000143">
    <property type="term" value="P:negative regulation of DNA-templated transcription initiation"/>
    <property type="evidence" value="ECO:0007669"/>
    <property type="project" value="TreeGrafter"/>
</dbReference>
<dbReference type="GO" id="GO:0003700">
    <property type="term" value="F:DNA-binding transcription factor activity"/>
    <property type="evidence" value="ECO:0007669"/>
    <property type="project" value="UniProtKB-UniRule"/>
</dbReference>
<dbReference type="InterPro" id="IPR038619">
    <property type="entry name" value="MraZ_sf"/>
</dbReference>